<protein>
    <submittedName>
        <fullName evidence="2">ATP-binding protein</fullName>
    </submittedName>
</protein>
<dbReference type="GO" id="GO:0005524">
    <property type="term" value="F:ATP binding"/>
    <property type="evidence" value="ECO:0007669"/>
    <property type="project" value="UniProtKB-KW"/>
</dbReference>
<comment type="caution">
    <text evidence="2">The sequence shown here is derived from an EMBL/GenBank/DDBJ whole genome shotgun (WGS) entry which is preliminary data.</text>
</comment>
<evidence type="ECO:0000256" key="1">
    <source>
        <dbReference type="SAM" id="MobiDB-lite"/>
    </source>
</evidence>
<dbReference type="EMBL" id="BOMV01000079">
    <property type="protein sequence ID" value="GIF00072.1"/>
    <property type="molecule type" value="Genomic_DNA"/>
</dbReference>
<sequence length="868" mass="94422">MPADAQRDEFRACLRELHTRAGRPSVDAIKAVTDTAGFTVGRSTIAAALSVNGSGGLKWPTVEAVLVGLRSLARAKLDPWETEASEWRPRFDAAFGTERSRSGRPKTDDVAFVLGPLPMEAAHYQPRRELAGRIHESKATTCVLSGLGGVGKTQLTARYARDRAAKGDLVVWVDASSVEAIESRLADAGAEYADADPARPAQAADRFLAWLAGTPQPWLIVLDALPDVGVLGRRRPPADVATGRTLITTRRRDTALLGGNGAFVDIREFPPGHAEDYLRDALRAHLADDVTGVAADLGFLPLALGQAAAFMNDLKVPCSGYRQRFADRRKRLPELLPGTSALPDGYQQTVAVTWSLSIEAADREPPVGLARPLLRLSAVLDPGGIPDQVFYSDAARNWLGYERTHDHGDLPAGLDPDTVHDGLQRLHLFNLASYEAGLVRVHNLVQRAVQDQCPVAELGEVAWAAADALLAAWLAAGGSPERVERLRANTRVLAGGHIDDLWLVHGPHPVLIGYGMNLGQAGQVRAAISHFERLTEIAEQRLGREHDSTRGLRGQLGAWQTHAGDMSSIDLLLQVVAEKTRDHGRDHPNTLYTRHNLAMAYLQAGAYEQALSEMEQVLVARRRIRMYGPDHPLTLTTWHNYALIQGESGDATGAASEFATIVAETVRVLGSKHHDTLSAQHEHARWLNMSGDHTTAKAVYESVVTARLDLLGPANPDTLLSQEGLAFALKGLGDEEAAKVILDEVRAHQARVLDADNPDLLMSLIYEAIERLDAGDPDALDDLVLRFENLVRAVGGGHRHVLTTAQDVAFYREQAGERDLNPMIVLIEGLLKVLPADDPLREYYGRILDDRQDGTPPEGRAVRKAYGE</sequence>
<evidence type="ECO:0000313" key="2">
    <source>
        <dbReference type="EMBL" id="GIF00072.1"/>
    </source>
</evidence>
<dbReference type="InterPro" id="IPR027417">
    <property type="entry name" value="P-loop_NTPase"/>
</dbReference>
<keyword evidence="2" id="KW-0547">Nucleotide-binding</keyword>
<dbReference type="AlphaFoldDB" id="A0A919MU82"/>
<proteinExistence type="predicted"/>
<reference evidence="2" key="1">
    <citation type="submission" date="2021-01" db="EMBL/GenBank/DDBJ databases">
        <title>Whole genome shotgun sequence of Actinoplanes rishiriensis NBRC 108556.</title>
        <authorList>
            <person name="Komaki H."/>
            <person name="Tamura T."/>
        </authorList>
    </citation>
    <scope>NUCLEOTIDE SEQUENCE</scope>
    <source>
        <strain evidence="2">NBRC 108556</strain>
    </source>
</reference>
<feature type="region of interest" description="Disordered" evidence="1">
    <location>
        <begin position="849"/>
        <end position="868"/>
    </location>
</feature>
<evidence type="ECO:0000313" key="3">
    <source>
        <dbReference type="Proteomes" id="UP000636960"/>
    </source>
</evidence>
<gene>
    <name evidence="2" type="ORF">Ari01nite_75360</name>
</gene>
<dbReference type="PANTHER" id="PTHR46082:SF6">
    <property type="entry name" value="AAA+ ATPASE DOMAIN-CONTAINING PROTEIN-RELATED"/>
    <property type="match status" value="1"/>
</dbReference>
<dbReference type="PANTHER" id="PTHR46082">
    <property type="entry name" value="ATP/GTP-BINDING PROTEIN-RELATED"/>
    <property type="match status" value="1"/>
</dbReference>
<keyword evidence="3" id="KW-1185">Reference proteome</keyword>
<dbReference type="Pfam" id="PF13374">
    <property type="entry name" value="TPR_10"/>
    <property type="match status" value="1"/>
</dbReference>
<keyword evidence="2" id="KW-0067">ATP-binding</keyword>
<dbReference type="Proteomes" id="UP000636960">
    <property type="component" value="Unassembled WGS sequence"/>
</dbReference>
<accession>A0A919MU82</accession>
<dbReference type="Gene3D" id="1.25.40.10">
    <property type="entry name" value="Tetratricopeptide repeat domain"/>
    <property type="match status" value="2"/>
</dbReference>
<organism evidence="2 3">
    <name type="scientific">Paractinoplanes rishiriensis</name>
    <dbReference type="NCBI Taxonomy" id="1050105"/>
    <lineage>
        <taxon>Bacteria</taxon>
        <taxon>Bacillati</taxon>
        <taxon>Actinomycetota</taxon>
        <taxon>Actinomycetes</taxon>
        <taxon>Micromonosporales</taxon>
        <taxon>Micromonosporaceae</taxon>
        <taxon>Paractinoplanes</taxon>
    </lineage>
</organism>
<dbReference type="SUPFAM" id="SSF52540">
    <property type="entry name" value="P-loop containing nucleoside triphosphate hydrolases"/>
    <property type="match status" value="1"/>
</dbReference>
<name>A0A919MU82_9ACTN</name>
<dbReference type="Gene3D" id="3.40.50.300">
    <property type="entry name" value="P-loop containing nucleotide triphosphate hydrolases"/>
    <property type="match status" value="1"/>
</dbReference>
<dbReference type="InterPro" id="IPR053137">
    <property type="entry name" value="NLR-like"/>
</dbReference>
<dbReference type="InterPro" id="IPR011990">
    <property type="entry name" value="TPR-like_helical_dom_sf"/>
</dbReference>
<dbReference type="SUPFAM" id="SSF48452">
    <property type="entry name" value="TPR-like"/>
    <property type="match status" value="1"/>
</dbReference>